<dbReference type="AlphaFoldDB" id="A0A3A5MBD4"/>
<evidence type="ECO:0000313" key="1">
    <source>
        <dbReference type="EMBL" id="RJT82919.1"/>
    </source>
</evidence>
<reference evidence="1 2" key="1">
    <citation type="submission" date="2018-09" db="EMBL/GenBank/DDBJ databases">
        <title>Novel species of Arthrobacter.</title>
        <authorList>
            <person name="Liu Q."/>
            <person name="Xin Y.-H."/>
        </authorList>
    </citation>
    <scope>NUCLEOTIDE SEQUENCE [LARGE SCALE GENOMIC DNA]</scope>
    <source>
        <strain evidence="1 2">Hz2</strain>
    </source>
</reference>
<name>A0A3A5MBD4_9MICC</name>
<gene>
    <name evidence="1" type="ORF">D6T63_00170</name>
</gene>
<evidence type="ECO:0000313" key="2">
    <source>
        <dbReference type="Proteomes" id="UP000272560"/>
    </source>
</evidence>
<dbReference type="EMBL" id="QZVT01000001">
    <property type="protein sequence ID" value="RJT82919.1"/>
    <property type="molecule type" value="Genomic_DNA"/>
</dbReference>
<dbReference type="OrthoDB" id="9819841at2"/>
<organism evidence="1 2">
    <name type="scientific">Arthrobacter cheniae</name>
    <dbReference type="NCBI Taxonomy" id="1258888"/>
    <lineage>
        <taxon>Bacteria</taxon>
        <taxon>Bacillati</taxon>
        <taxon>Actinomycetota</taxon>
        <taxon>Actinomycetes</taxon>
        <taxon>Micrococcales</taxon>
        <taxon>Micrococcaceae</taxon>
        <taxon>Arthrobacter</taxon>
    </lineage>
</organism>
<comment type="caution">
    <text evidence="1">The sequence shown here is derived from an EMBL/GenBank/DDBJ whole genome shotgun (WGS) entry which is preliminary data.</text>
</comment>
<proteinExistence type="predicted"/>
<protein>
    <submittedName>
        <fullName evidence="1">Uncharacterized protein</fullName>
    </submittedName>
</protein>
<sequence length="245" mass="27642">MYPGFDIVPLDGAPSDSFTGVDFTASVRGPSIYDTSSVQDQVLEAVEEELTKAGFATRRCRLPGVGSSATGAPAFYEFLKWVHENWDFLKGVTSTIVSWVVFVQGKAHLLERTLNDRLLDPYRPSVFVDLLVRTTADGSEKVEDAATSLGAFLQYLPRLSARLVEEFREQSFTLRVSNKSGILPYTHFKVAKIRRSDAAKMVRYMNAHRELTGVKAVLLYRQFGVITRLRPVRSMEEFFRLMMGR</sequence>
<dbReference type="Proteomes" id="UP000272560">
    <property type="component" value="Unassembled WGS sequence"/>
</dbReference>
<dbReference type="RefSeq" id="WP_120147026.1">
    <property type="nucleotide sequence ID" value="NZ_QZVT01000001.1"/>
</dbReference>
<accession>A0A3A5MBD4</accession>
<keyword evidence="2" id="KW-1185">Reference proteome</keyword>